<dbReference type="Gene3D" id="3.10.490.10">
    <property type="entry name" value="Gamma-glutamyl cyclotransferase-like"/>
    <property type="match status" value="1"/>
</dbReference>
<accession>A0A4P7XJU6</accession>
<dbReference type="Pfam" id="PF01425">
    <property type="entry name" value="Amidase"/>
    <property type="match status" value="1"/>
</dbReference>
<dbReference type="Proteomes" id="UP000298049">
    <property type="component" value="Chromosome"/>
</dbReference>
<dbReference type="KEGG" id="hmi:soil367_16805"/>
<evidence type="ECO:0000259" key="1">
    <source>
        <dbReference type="Pfam" id="PF01425"/>
    </source>
</evidence>
<dbReference type="GO" id="GO:0004039">
    <property type="term" value="F:allophanate hydrolase activity"/>
    <property type="evidence" value="ECO:0007669"/>
    <property type="project" value="UniProtKB-EC"/>
</dbReference>
<keyword evidence="3" id="KW-0378">Hydrolase</keyword>
<dbReference type="AlphaFoldDB" id="A0A4P7XJU6"/>
<dbReference type="SUPFAM" id="SSF75304">
    <property type="entry name" value="Amidase signature (AS) enzymes"/>
    <property type="match status" value="1"/>
</dbReference>
<evidence type="ECO:0000259" key="2">
    <source>
        <dbReference type="Pfam" id="PF21986"/>
    </source>
</evidence>
<dbReference type="InterPro" id="IPR000120">
    <property type="entry name" value="Amidase"/>
</dbReference>
<dbReference type="PANTHER" id="PTHR11895">
    <property type="entry name" value="TRANSAMIDASE"/>
    <property type="match status" value="1"/>
</dbReference>
<dbReference type="RefSeq" id="WP_136550160.1">
    <property type="nucleotide sequence ID" value="NZ_CP031093.1"/>
</dbReference>
<proteinExistence type="predicted"/>
<dbReference type="InterPro" id="IPR014085">
    <property type="entry name" value="Allophanate_hydrolase"/>
</dbReference>
<keyword evidence="4" id="KW-1185">Reference proteome</keyword>
<dbReference type="InterPro" id="IPR036928">
    <property type="entry name" value="AS_sf"/>
</dbReference>
<feature type="domain" description="Amidase" evidence="1">
    <location>
        <begin position="66"/>
        <end position="440"/>
    </location>
</feature>
<organism evidence="3 4">
    <name type="scientific">Hydrocarboniclastica marina</name>
    <dbReference type="NCBI Taxonomy" id="2259620"/>
    <lineage>
        <taxon>Bacteria</taxon>
        <taxon>Pseudomonadati</taxon>
        <taxon>Pseudomonadota</taxon>
        <taxon>Gammaproteobacteria</taxon>
        <taxon>Alteromonadales</taxon>
        <taxon>Alteromonadaceae</taxon>
        <taxon>Hydrocarboniclastica</taxon>
    </lineage>
</organism>
<dbReference type="Pfam" id="PF21986">
    <property type="entry name" value="AH_C"/>
    <property type="match status" value="1"/>
</dbReference>
<dbReference type="EMBL" id="CP031093">
    <property type="protein sequence ID" value="QCF27449.1"/>
    <property type="molecule type" value="Genomic_DNA"/>
</dbReference>
<sequence length="603" mass="65280">MKAPFTPPVRLDIDYLQELYQAGELTPRELLGQLDEYQTAFADRNPWIHYLTPEEREPFLQALEGHSPESLPLYGVPFAIKDNVHLKGIPTTVGNRHISILPEASAFVVEQLLAAGAIPVGKTNLDQFATGLNGTRSDFGPCGNAFDADWISGGSSSGSAVAVALGLVSFALGTDTAGSGRVPAALNHIIGLKPTLGRLSVDGVVPACQSLDCVAIFARTALQANQILSLADQRNPTDPWQRNSRPPRGLVSETFSFGIPPADQLGLTEYPEAKELFDATVEHLEALGGRAVEIDFHPFSEAAALLYKGPWVCERQLAIRALVNAPEQVHSAVVEVLAGSDKYSAGDTFNAQYRLASLKQQTDRIVRSVDIVVTPTCPGPYTINDMIADPIVLNARLGAFTNFMNLLDYAAVSVPGGFLENNLPWGVTLFGFSWSDTELCVLADRLHRRVTNTIGATSDALIPEDRPRTARTLDVAVCGAHLEGYPLNSQLTDRGAVLVRRIRTAPRYRFYALAGGPPYRPGLVRSEHAGVAIEVEVWRMPEDRFGTFVAGIPHPLGIGQLELEDGTWATGFICEPCGMEGAQDISHTGGWRNYMATRSVTEN</sequence>
<dbReference type="Gene3D" id="1.20.58.1700">
    <property type="match status" value="1"/>
</dbReference>
<dbReference type="NCBIfam" id="NF006043">
    <property type="entry name" value="PRK08186.1"/>
    <property type="match status" value="1"/>
</dbReference>
<gene>
    <name evidence="3" type="primary">atzF</name>
    <name evidence="3" type="ORF">soil367_16805</name>
</gene>
<dbReference type="OrthoDB" id="8872210at2"/>
<evidence type="ECO:0000313" key="4">
    <source>
        <dbReference type="Proteomes" id="UP000298049"/>
    </source>
</evidence>
<dbReference type="InterPro" id="IPR023631">
    <property type="entry name" value="Amidase_dom"/>
</dbReference>
<reference evidence="3 4" key="1">
    <citation type="submission" date="2018-07" db="EMBL/GenBank/DDBJ databases">
        <title>Marsedoiliclastica nanhaica gen. nov. sp. nov., a novel marine hydrocarbonoclastic bacterium isolated from an in-situ enriched hydrocarbon-degrading consortium in deep-sea sediment.</title>
        <authorList>
            <person name="Dong C."/>
            <person name="Ma T."/>
            <person name="Liu R."/>
            <person name="Shao Z."/>
        </authorList>
    </citation>
    <scope>NUCLEOTIDE SEQUENCE [LARGE SCALE GENOMIC DNA]</scope>
    <source>
        <strain evidence="4">soil36-7</strain>
    </source>
</reference>
<dbReference type="EC" id="3.5.1.54" evidence="3"/>
<dbReference type="Gene3D" id="3.90.1300.10">
    <property type="entry name" value="Amidase signature (AS) domain"/>
    <property type="match status" value="1"/>
</dbReference>
<name>A0A4P7XJU6_9ALTE</name>
<protein>
    <submittedName>
        <fullName evidence="3">Allophanate hydrolase</fullName>
        <ecNumber evidence="3">3.5.1.54</ecNumber>
    </submittedName>
</protein>
<dbReference type="InterPro" id="IPR053844">
    <property type="entry name" value="AH_C"/>
</dbReference>
<evidence type="ECO:0000313" key="3">
    <source>
        <dbReference type="EMBL" id="QCF27449.1"/>
    </source>
</evidence>
<dbReference type="PANTHER" id="PTHR11895:SF169">
    <property type="entry name" value="GLUTAMYL-TRNA(GLN) AMIDOTRANSFERASE"/>
    <property type="match status" value="1"/>
</dbReference>
<dbReference type="NCBIfam" id="TIGR02713">
    <property type="entry name" value="allophanate_hyd"/>
    <property type="match status" value="1"/>
</dbReference>
<feature type="domain" description="Allophanate hydrolase C-terminal" evidence="2">
    <location>
        <begin position="474"/>
        <end position="596"/>
    </location>
</feature>